<dbReference type="PANTHER" id="PTHR43520:SF5">
    <property type="entry name" value="CATION-TRANSPORTING P-TYPE ATPASE-RELATED"/>
    <property type="match status" value="1"/>
</dbReference>
<feature type="transmembrane region" description="Helical" evidence="8">
    <location>
        <begin position="208"/>
        <end position="227"/>
    </location>
</feature>
<dbReference type="GO" id="GO:0005507">
    <property type="term" value="F:copper ion binding"/>
    <property type="evidence" value="ECO:0007669"/>
    <property type="project" value="TreeGrafter"/>
</dbReference>
<comment type="caution">
    <text evidence="9">The sequence shown here is derived from an EMBL/GenBank/DDBJ whole genome shotgun (WGS) entry which is preliminary data.</text>
</comment>
<evidence type="ECO:0000256" key="7">
    <source>
        <dbReference type="ARBA" id="ARBA00023065"/>
    </source>
</evidence>
<dbReference type="OrthoDB" id="8552908at2"/>
<keyword evidence="4" id="KW-0597">Phosphoprotein</keyword>
<dbReference type="PATRIC" id="fig|1414851.3.peg.165"/>
<evidence type="ECO:0000313" key="9">
    <source>
        <dbReference type="EMBL" id="ETD73021.1"/>
    </source>
</evidence>
<dbReference type="GO" id="GO:0043682">
    <property type="term" value="F:P-type divalent copper transporter activity"/>
    <property type="evidence" value="ECO:0007669"/>
    <property type="project" value="TreeGrafter"/>
</dbReference>
<sequence>MKPVSIFAIPSDLPQDERMKRRQLLARLGFAWLIMMQVMMFAFPGYMRSDFLHSESLATLDVAIVVMNWISLALSIPLILYCAKPVWAGLFERSINGSWINMNTPVALGIIVSFVPSVIATWTHRGEVYYESIAMFVAFLLTARYLEYTAIQSAKFSPSNVDPLLEQTRQVLSKKADKVAFVFIVAQIILAIVTAVVWYLYIDQSHSIAVLVALFVMSCPCAMAMAVPTASSAAQAVFLSNPSYSNDQKEKIIQETVHCANQNLYGSLVWHLLMTPLAMAGIVAPWLAAITMLISSLAVAWNAYRLYKRLIKETEMHMVLEMVN</sequence>
<dbReference type="RefSeq" id="WP_023948895.1">
    <property type="nucleotide sequence ID" value="NZ_AYSV01000005.1"/>
</dbReference>
<evidence type="ECO:0000256" key="6">
    <source>
        <dbReference type="ARBA" id="ARBA00022967"/>
    </source>
</evidence>
<evidence type="ECO:0000256" key="1">
    <source>
        <dbReference type="ARBA" id="ARBA00004651"/>
    </source>
</evidence>
<comment type="subcellular location">
    <subcellularLocation>
        <location evidence="1">Cell membrane</location>
        <topology evidence="1">Multi-pass membrane protein</topology>
    </subcellularLocation>
</comment>
<dbReference type="GO" id="GO:0055070">
    <property type="term" value="P:copper ion homeostasis"/>
    <property type="evidence" value="ECO:0007669"/>
    <property type="project" value="TreeGrafter"/>
</dbReference>
<keyword evidence="8" id="KW-0472">Membrane</keyword>
<feature type="transmembrane region" description="Helical" evidence="8">
    <location>
        <begin position="277"/>
        <end position="301"/>
    </location>
</feature>
<keyword evidence="5" id="KW-0460">Magnesium</keyword>
<accession>V8GA96</accession>
<organism evidence="9 10">
    <name type="scientific">Pelistega indica</name>
    <dbReference type="NCBI Taxonomy" id="1414851"/>
    <lineage>
        <taxon>Bacteria</taxon>
        <taxon>Pseudomonadati</taxon>
        <taxon>Pseudomonadota</taxon>
        <taxon>Betaproteobacteria</taxon>
        <taxon>Burkholderiales</taxon>
        <taxon>Alcaligenaceae</taxon>
        <taxon>Pelistega</taxon>
    </lineage>
</organism>
<feature type="transmembrane region" description="Helical" evidence="8">
    <location>
        <begin position="104"/>
        <end position="122"/>
    </location>
</feature>
<feature type="transmembrane region" description="Helical" evidence="8">
    <location>
        <begin position="24"/>
        <end position="43"/>
    </location>
</feature>
<keyword evidence="10" id="KW-1185">Reference proteome</keyword>
<dbReference type="GO" id="GO:0005886">
    <property type="term" value="C:plasma membrane"/>
    <property type="evidence" value="ECO:0007669"/>
    <property type="project" value="UniProtKB-SubCell"/>
</dbReference>
<evidence type="ECO:0000256" key="4">
    <source>
        <dbReference type="ARBA" id="ARBA00022553"/>
    </source>
</evidence>
<evidence type="ECO:0000256" key="5">
    <source>
        <dbReference type="ARBA" id="ARBA00022842"/>
    </source>
</evidence>
<dbReference type="AlphaFoldDB" id="V8GA96"/>
<gene>
    <name evidence="9" type="ORF">V757_00770</name>
</gene>
<keyword evidence="8" id="KW-1133">Transmembrane helix</keyword>
<feature type="transmembrane region" description="Helical" evidence="8">
    <location>
        <begin position="179"/>
        <end position="202"/>
    </location>
</feature>
<dbReference type="PANTHER" id="PTHR43520">
    <property type="entry name" value="ATP7, ISOFORM B"/>
    <property type="match status" value="1"/>
</dbReference>
<dbReference type="Proteomes" id="UP000018766">
    <property type="component" value="Unassembled WGS sequence"/>
</dbReference>
<evidence type="ECO:0000313" key="10">
    <source>
        <dbReference type="Proteomes" id="UP000018766"/>
    </source>
</evidence>
<keyword evidence="6" id="KW-1278">Translocase</keyword>
<dbReference type="EMBL" id="AYSV01000005">
    <property type="protein sequence ID" value="ETD73021.1"/>
    <property type="molecule type" value="Genomic_DNA"/>
</dbReference>
<evidence type="ECO:0000256" key="2">
    <source>
        <dbReference type="ARBA" id="ARBA00022448"/>
    </source>
</evidence>
<feature type="transmembrane region" description="Helical" evidence="8">
    <location>
        <begin position="63"/>
        <end position="83"/>
    </location>
</feature>
<evidence type="ECO:0000256" key="3">
    <source>
        <dbReference type="ARBA" id="ARBA00022475"/>
    </source>
</evidence>
<keyword evidence="7" id="KW-0406">Ion transport</keyword>
<keyword evidence="2" id="KW-0813">Transport</keyword>
<keyword evidence="8" id="KW-0812">Transmembrane</keyword>
<proteinExistence type="predicted"/>
<name>V8GA96_9BURK</name>
<evidence type="ECO:0000256" key="8">
    <source>
        <dbReference type="SAM" id="Phobius"/>
    </source>
</evidence>
<keyword evidence="3" id="KW-1003">Cell membrane</keyword>
<protein>
    <submittedName>
        <fullName evidence="9">Membrane protein</fullName>
    </submittedName>
</protein>
<reference evidence="9 10" key="1">
    <citation type="submission" date="2013-11" db="EMBL/GenBank/DDBJ databases">
        <title>Genomic analysis of Pelistega sp. HM-7.</title>
        <authorList>
            <person name="Kumbhare S.V."/>
            <person name="Shetty S.A."/>
            <person name="Sharma O."/>
            <person name="Dhotre D.P."/>
        </authorList>
    </citation>
    <scope>NUCLEOTIDE SEQUENCE [LARGE SCALE GENOMIC DNA]</scope>
    <source>
        <strain evidence="9 10">HM-7</strain>
    </source>
</reference>